<comment type="caution">
    <text evidence="1">The sequence shown here is derived from an EMBL/GenBank/DDBJ whole genome shotgun (WGS) entry which is preliminary data.</text>
</comment>
<proteinExistence type="predicted"/>
<dbReference type="EMBL" id="JACEIK010000435">
    <property type="protein sequence ID" value="MCD7457006.1"/>
    <property type="molecule type" value="Genomic_DNA"/>
</dbReference>
<keyword evidence="2" id="KW-1185">Reference proteome</keyword>
<protein>
    <submittedName>
        <fullName evidence="1">Uncharacterized protein</fullName>
    </submittedName>
</protein>
<reference evidence="1 2" key="1">
    <citation type="journal article" date="2021" name="BMC Genomics">
        <title>Datura genome reveals duplications of psychoactive alkaloid biosynthetic genes and high mutation rate following tissue culture.</title>
        <authorList>
            <person name="Rajewski A."/>
            <person name="Carter-House D."/>
            <person name="Stajich J."/>
            <person name="Litt A."/>
        </authorList>
    </citation>
    <scope>NUCLEOTIDE SEQUENCE [LARGE SCALE GENOMIC DNA]</scope>
    <source>
        <strain evidence="1">AR-01</strain>
    </source>
</reference>
<name>A0ABS8SDP0_DATST</name>
<evidence type="ECO:0000313" key="1">
    <source>
        <dbReference type="EMBL" id="MCD7457006.1"/>
    </source>
</evidence>
<accession>A0ABS8SDP0</accession>
<gene>
    <name evidence="1" type="ORF">HAX54_033866</name>
</gene>
<sequence>MPARMPAHCQAGARVIAHHLTMPSPSRVIPQLARMPDRFHAPVRRPLLIKAALLTLKSALPWLNAMHIIQPHALLPKPTTFHAKTVPPWHATAYIRQVPA</sequence>
<organism evidence="1 2">
    <name type="scientific">Datura stramonium</name>
    <name type="common">Jimsonweed</name>
    <name type="synonym">Common thornapple</name>
    <dbReference type="NCBI Taxonomy" id="4076"/>
    <lineage>
        <taxon>Eukaryota</taxon>
        <taxon>Viridiplantae</taxon>
        <taxon>Streptophyta</taxon>
        <taxon>Embryophyta</taxon>
        <taxon>Tracheophyta</taxon>
        <taxon>Spermatophyta</taxon>
        <taxon>Magnoliopsida</taxon>
        <taxon>eudicotyledons</taxon>
        <taxon>Gunneridae</taxon>
        <taxon>Pentapetalae</taxon>
        <taxon>asterids</taxon>
        <taxon>lamiids</taxon>
        <taxon>Solanales</taxon>
        <taxon>Solanaceae</taxon>
        <taxon>Solanoideae</taxon>
        <taxon>Datureae</taxon>
        <taxon>Datura</taxon>
    </lineage>
</organism>
<dbReference type="Proteomes" id="UP000823775">
    <property type="component" value="Unassembled WGS sequence"/>
</dbReference>
<evidence type="ECO:0000313" key="2">
    <source>
        <dbReference type="Proteomes" id="UP000823775"/>
    </source>
</evidence>